<comment type="caution">
    <text evidence="1">The sequence shown here is derived from an EMBL/GenBank/DDBJ whole genome shotgun (WGS) entry which is preliminary data.</text>
</comment>
<gene>
    <name evidence="1" type="ORF">LCGC14_2684510</name>
</gene>
<accession>A0A0F8ZKB1</accession>
<evidence type="ECO:0000313" key="1">
    <source>
        <dbReference type="EMBL" id="KKK94273.1"/>
    </source>
</evidence>
<dbReference type="EMBL" id="LAZR01047417">
    <property type="protein sequence ID" value="KKK94273.1"/>
    <property type="molecule type" value="Genomic_DNA"/>
</dbReference>
<protein>
    <submittedName>
        <fullName evidence="1">Uncharacterized protein</fullName>
    </submittedName>
</protein>
<dbReference type="AlphaFoldDB" id="A0A0F8ZKB1"/>
<name>A0A0F8ZKB1_9ZZZZ</name>
<organism evidence="1">
    <name type="scientific">marine sediment metagenome</name>
    <dbReference type="NCBI Taxonomy" id="412755"/>
    <lineage>
        <taxon>unclassified sequences</taxon>
        <taxon>metagenomes</taxon>
        <taxon>ecological metagenomes</taxon>
    </lineage>
</organism>
<proteinExistence type="predicted"/>
<reference evidence="1" key="1">
    <citation type="journal article" date="2015" name="Nature">
        <title>Complex archaea that bridge the gap between prokaryotes and eukaryotes.</title>
        <authorList>
            <person name="Spang A."/>
            <person name="Saw J.H."/>
            <person name="Jorgensen S.L."/>
            <person name="Zaremba-Niedzwiedzka K."/>
            <person name="Martijn J."/>
            <person name="Lind A.E."/>
            <person name="van Eijk R."/>
            <person name="Schleper C."/>
            <person name="Guy L."/>
            <person name="Ettema T.J."/>
        </authorList>
    </citation>
    <scope>NUCLEOTIDE SEQUENCE</scope>
</reference>
<sequence length="76" mass="8981">MEEKMENEKAHELARQIKAKVDMLVDKYGIDAIDPLKDIKEMNTWIILEQESSHTILLAMKMYLDGVIRTLYREKN</sequence>